<feature type="domain" description="Prephenate dehydratase" evidence="9">
    <location>
        <begin position="1"/>
        <end position="150"/>
    </location>
</feature>
<evidence type="ECO:0000256" key="4">
    <source>
        <dbReference type="ARBA" id="ARBA00023141"/>
    </source>
</evidence>
<evidence type="ECO:0000256" key="8">
    <source>
        <dbReference type="RuleBase" id="RU361254"/>
    </source>
</evidence>
<dbReference type="EC" id="4.2.1.51" evidence="2 8"/>
<evidence type="ECO:0000313" key="12">
    <source>
        <dbReference type="Proteomes" id="UP000177383"/>
    </source>
</evidence>
<keyword evidence="5 8" id="KW-0584">Phenylalanine biosynthesis</keyword>
<comment type="caution">
    <text evidence="11">The sequence shown here is derived from an EMBL/GenBank/DDBJ whole genome shotgun (WGS) entry which is preliminary data.</text>
</comment>
<dbReference type="InterPro" id="IPR045865">
    <property type="entry name" value="ACT-like_dom_sf"/>
</dbReference>
<dbReference type="Proteomes" id="UP000177383">
    <property type="component" value="Unassembled WGS sequence"/>
</dbReference>
<dbReference type="UniPathway" id="UPA00121">
    <property type="reaction ID" value="UER00345"/>
</dbReference>
<feature type="non-terminal residue" evidence="11">
    <location>
        <position position="1"/>
    </location>
</feature>
<evidence type="ECO:0000259" key="9">
    <source>
        <dbReference type="PROSITE" id="PS51171"/>
    </source>
</evidence>
<accession>A0A1F5ZLK8</accession>
<evidence type="ECO:0000256" key="6">
    <source>
        <dbReference type="ARBA" id="ARBA00023239"/>
    </source>
</evidence>
<organism evidence="11 12">
    <name type="scientific">Candidatus Gottesmanbacteria bacterium RIFCSPHIGHO2_01_FULL_39_10</name>
    <dbReference type="NCBI Taxonomy" id="1798375"/>
    <lineage>
        <taxon>Bacteria</taxon>
        <taxon>Candidatus Gottesmaniibacteriota</taxon>
    </lineage>
</organism>
<dbReference type="PROSITE" id="PS00857">
    <property type="entry name" value="PREPHENATE_DEHYDR_1"/>
    <property type="match status" value="1"/>
</dbReference>
<dbReference type="CDD" id="cd13631">
    <property type="entry name" value="PBP2_Ct-PDT_like"/>
    <property type="match status" value="1"/>
</dbReference>
<keyword evidence="6 8" id="KW-0456">Lyase</keyword>
<dbReference type="PROSITE" id="PS51671">
    <property type="entry name" value="ACT"/>
    <property type="match status" value="1"/>
</dbReference>
<dbReference type="GO" id="GO:0004664">
    <property type="term" value="F:prephenate dehydratase activity"/>
    <property type="evidence" value="ECO:0007669"/>
    <property type="project" value="UniProtKB-UniRule"/>
</dbReference>
<dbReference type="PANTHER" id="PTHR21022">
    <property type="entry name" value="PREPHENATE DEHYDRATASE P PROTEIN"/>
    <property type="match status" value="1"/>
</dbReference>
<feature type="domain" description="ACT" evidence="10">
    <location>
        <begin position="160"/>
        <end position="237"/>
    </location>
</feature>
<dbReference type="CDD" id="cd04905">
    <property type="entry name" value="ACT_CM-PDT"/>
    <property type="match status" value="1"/>
</dbReference>
<name>A0A1F5ZLK8_9BACT</name>
<dbReference type="SUPFAM" id="SSF53850">
    <property type="entry name" value="Periplasmic binding protein-like II"/>
    <property type="match status" value="1"/>
</dbReference>
<evidence type="ECO:0000256" key="5">
    <source>
        <dbReference type="ARBA" id="ARBA00023222"/>
    </source>
</evidence>
<dbReference type="InterPro" id="IPR002912">
    <property type="entry name" value="ACT_dom"/>
</dbReference>
<reference evidence="11 12" key="1">
    <citation type="journal article" date="2016" name="Nat. Commun.">
        <title>Thousands of microbial genomes shed light on interconnected biogeochemical processes in an aquifer system.</title>
        <authorList>
            <person name="Anantharaman K."/>
            <person name="Brown C.T."/>
            <person name="Hug L.A."/>
            <person name="Sharon I."/>
            <person name="Castelle C.J."/>
            <person name="Probst A.J."/>
            <person name="Thomas B.C."/>
            <person name="Singh A."/>
            <person name="Wilkins M.J."/>
            <person name="Karaoz U."/>
            <person name="Brodie E.L."/>
            <person name="Williams K.H."/>
            <person name="Hubbard S.S."/>
            <person name="Banfield J.F."/>
        </authorList>
    </citation>
    <scope>NUCLEOTIDE SEQUENCE [LARGE SCALE GENOMIC DNA]</scope>
</reference>
<dbReference type="STRING" id="1798375.A2773_00905"/>
<evidence type="ECO:0000256" key="2">
    <source>
        <dbReference type="ARBA" id="ARBA00013147"/>
    </source>
</evidence>
<dbReference type="InterPro" id="IPR001086">
    <property type="entry name" value="Preph_deHydtase"/>
</dbReference>
<dbReference type="PROSITE" id="PS00858">
    <property type="entry name" value="PREPHENATE_DEHYDR_2"/>
    <property type="match status" value="1"/>
</dbReference>
<evidence type="ECO:0000259" key="10">
    <source>
        <dbReference type="PROSITE" id="PS51671"/>
    </source>
</evidence>
<evidence type="ECO:0000256" key="3">
    <source>
        <dbReference type="ARBA" id="ARBA00022605"/>
    </source>
</evidence>
<keyword evidence="4 8" id="KW-0057">Aromatic amino acid biosynthesis</keyword>
<dbReference type="Gene3D" id="3.40.190.10">
    <property type="entry name" value="Periplasmic binding protein-like II"/>
    <property type="match status" value="2"/>
</dbReference>
<comment type="pathway">
    <text evidence="1 8">Amino-acid biosynthesis; L-phenylalanine biosynthesis; phenylpyruvate from prephenate: step 1/1.</text>
</comment>
<dbReference type="PANTHER" id="PTHR21022:SF19">
    <property type="entry name" value="PREPHENATE DEHYDRATASE-RELATED"/>
    <property type="match status" value="1"/>
</dbReference>
<evidence type="ECO:0000313" key="11">
    <source>
        <dbReference type="EMBL" id="OGG13338.1"/>
    </source>
</evidence>
<keyword evidence="3 8" id="KW-0028">Amino-acid biosynthesis</keyword>
<protein>
    <recommendedName>
        <fullName evidence="2 8">Prephenate dehydratase</fullName>
        <shortName evidence="8">PDT</shortName>
        <ecNumber evidence="2 8">4.2.1.51</ecNumber>
    </recommendedName>
</protein>
<proteinExistence type="predicted"/>
<dbReference type="Gene3D" id="3.30.70.260">
    <property type="match status" value="1"/>
</dbReference>
<dbReference type="GO" id="GO:0009094">
    <property type="term" value="P:L-phenylalanine biosynthetic process"/>
    <property type="evidence" value="ECO:0007669"/>
    <property type="project" value="UniProtKB-UniPathway"/>
</dbReference>
<sequence>KIFSEVSLGFADVGILPLENSLTGSIYEIYDLLIKNDLDIIGELFLKINHNLLVKSDFLNKKLSIQDITICYSHPEVFKQCRLFLDKHSNIKTVLSSDTSEAARIVSKQKNITTSVIGNNNLTSIYNLKIIKRNIGDHNNNYTRFIAIGKKGTKSGNKVSIIFSVEHKPGSLIATLAPYAKFGLNLTKIESRPVIGKPWEYTFFVDFELGEDKKILTNVLEEMKKHVKFLKVVGLYEKGKTYES</sequence>
<dbReference type="GO" id="GO:0005737">
    <property type="term" value="C:cytoplasm"/>
    <property type="evidence" value="ECO:0007669"/>
    <property type="project" value="TreeGrafter"/>
</dbReference>
<dbReference type="EMBL" id="MFJE01000056">
    <property type="protein sequence ID" value="OGG13338.1"/>
    <property type="molecule type" value="Genomic_DNA"/>
</dbReference>
<evidence type="ECO:0000256" key="1">
    <source>
        <dbReference type="ARBA" id="ARBA00004741"/>
    </source>
</evidence>
<dbReference type="Pfam" id="PF00800">
    <property type="entry name" value="PDT"/>
    <property type="match status" value="1"/>
</dbReference>
<comment type="catalytic activity">
    <reaction evidence="7 8">
        <text>prephenate + H(+) = 3-phenylpyruvate + CO2 + H2O</text>
        <dbReference type="Rhea" id="RHEA:21648"/>
        <dbReference type="ChEBI" id="CHEBI:15377"/>
        <dbReference type="ChEBI" id="CHEBI:15378"/>
        <dbReference type="ChEBI" id="CHEBI:16526"/>
        <dbReference type="ChEBI" id="CHEBI:18005"/>
        <dbReference type="ChEBI" id="CHEBI:29934"/>
        <dbReference type="EC" id="4.2.1.51"/>
    </reaction>
</comment>
<dbReference type="AlphaFoldDB" id="A0A1F5ZLK8"/>
<gene>
    <name evidence="8" type="primary">pheA</name>
    <name evidence="11" type="ORF">A2773_00905</name>
</gene>
<evidence type="ECO:0000256" key="7">
    <source>
        <dbReference type="ARBA" id="ARBA00047848"/>
    </source>
</evidence>
<dbReference type="InterPro" id="IPR018528">
    <property type="entry name" value="Preph_deHydtase_CS"/>
</dbReference>
<dbReference type="SUPFAM" id="SSF55021">
    <property type="entry name" value="ACT-like"/>
    <property type="match status" value="1"/>
</dbReference>
<dbReference type="PROSITE" id="PS51171">
    <property type="entry name" value="PREPHENATE_DEHYDR_3"/>
    <property type="match status" value="1"/>
</dbReference>